<dbReference type="EMBL" id="PITK01001141">
    <property type="protein sequence ID" value="TBU11558.1"/>
    <property type="molecule type" value="Genomic_DNA"/>
</dbReference>
<organism evidence="1 2">
    <name type="scientific">Hamiltosporidium tvaerminnensis</name>
    <dbReference type="NCBI Taxonomy" id="1176355"/>
    <lineage>
        <taxon>Eukaryota</taxon>
        <taxon>Fungi</taxon>
        <taxon>Fungi incertae sedis</taxon>
        <taxon>Microsporidia</taxon>
        <taxon>Dubosqiidae</taxon>
        <taxon>Hamiltosporidium</taxon>
    </lineage>
</organism>
<proteinExistence type="predicted"/>
<name>A0A4Q9LSK7_9MICR</name>
<dbReference type="Proteomes" id="UP000292282">
    <property type="component" value="Unassembled WGS sequence"/>
</dbReference>
<reference evidence="1 2" key="1">
    <citation type="submission" date="2017-12" db="EMBL/GenBank/DDBJ databases">
        <authorList>
            <person name="Pombert J.-F."/>
            <person name="Haag K.L."/>
            <person name="Ebert D."/>
        </authorList>
    </citation>
    <scope>NUCLEOTIDE SEQUENCE [LARGE SCALE GENOMIC DNA]</scope>
    <source>
        <strain evidence="1">IL-G-3</strain>
    </source>
</reference>
<dbReference type="AlphaFoldDB" id="A0A4Q9LSK7"/>
<evidence type="ECO:0000313" key="2">
    <source>
        <dbReference type="Proteomes" id="UP000292282"/>
    </source>
</evidence>
<dbReference type="VEuPathDB" id="MicrosporidiaDB:CWI38_1141p0010"/>
<dbReference type="SUPFAM" id="SSF52047">
    <property type="entry name" value="RNI-like"/>
    <property type="match status" value="1"/>
</dbReference>
<keyword evidence="2" id="KW-1185">Reference proteome</keyword>
<comment type="caution">
    <text evidence="1">The sequence shown here is derived from an EMBL/GenBank/DDBJ whole genome shotgun (WGS) entry which is preliminary data.</text>
</comment>
<protein>
    <submittedName>
        <fullName evidence="1">Uncharacterized protein</fullName>
    </submittedName>
</protein>
<gene>
    <name evidence="1" type="ORF">CWI38_1141p0010</name>
</gene>
<dbReference type="InterPro" id="IPR032675">
    <property type="entry name" value="LRR_dom_sf"/>
</dbReference>
<dbReference type="Gene3D" id="3.80.10.10">
    <property type="entry name" value="Ribonuclease Inhibitor"/>
    <property type="match status" value="1"/>
</dbReference>
<evidence type="ECO:0000313" key="1">
    <source>
        <dbReference type="EMBL" id="TBU11558.1"/>
    </source>
</evidence>
<accession>A0A4Q9LSK7</accession>
<sequence>MKSRKFDYKFLSISLQILLALLSIECVNTYKFVYSFEKNGDSEIFFFCENCERKAFNLPRHREDGIIIVFDVDIWYELRRENHIFTYRNENSIAFEVFNNFLYLKESEDKHENGIIGSDFELAYFLKLTENIAEFSFKLDTYYLKCILILLKCFEVVENRSLLEFLQSLFFYGLVVQKESLSRKDRFDLENAFHSDIFKKLNFSIQKSLCYTFLNMFMITFVFNDGNLIILEKANELYDILLFDKHIPYKNLLKYEKIKIRKLEISPEVYNWIFQKTYIKVIYIENYTPNDEPLTINNFTNNISLTKLVLINVRICLSFVNEIFKLQNLTKLSLESCILESFEVYLPFTLFTKNLISLSLKYTDLVLYKYADIPSQFTSLRHLNISRGNLPPSYISKLSLLCDSSLKVLHCKSYTLDKKDLLRISKLEFYNSLYALNLYSTILCNEDIIFLKKIKNLRFLSLRLYDLDIKILKSCLLSLSVEKLYCDINYIEYIDLKEYLKEKDILAY</sequence>